<dbReference type="NCBIfam" id="TIGR00379">
    <property type="entry name" value="cobB"/>
    <property type="match status" value="1"/>
</dbReference>
<evidence type="ECO:0000256" key="3">
    <source>
        <dbReference type="ARBA" id="ARBA00022741"/>
    </source>
</evidence>
<dbReference type="PROSITE" id="PS51274">
    <property type="entry name" value="GATASE_COBBQ"/>
    <property type="match status" value="1"/>
</dbReference>
<evidence type="ECO:0000256" key="4">
    <source>
        <dbReference type="ARBA" id="ARBA00022840"/>
    </source>
</evidence>
<dbReference type="Gene3D" id="3.40.50.300">
    <property type="entry name" value="P-loop containing nucleotide triphosphate hydrolases"/>
    <property type="match status" value="1"/>
</dbReference>
<dbReference type="Pfam" id="PF07685">
    <property type="entry name" value="GATase_3"/>
    <property type="match status" value="1"/>
</dbReference>
<evidence type="ECO:0000256" key="2">
    <source>
        <dbReference type="ARBA" id="ARBA00022598"/>
    </source>
</evidence>
<dbReference type="InterPro" id="IPR002586">
    <property type="entry name" value="CobQ/CobB/MinD/ParA_Nub-bd_dom"/>
</dbReference>
<dbReference type="SUPFAM" id="SSF52540">
    <property type="entry name" value="P-loop containing nucleoside triphosphate hydrolases"/>
    <property type="match status" value="1"/>
</dbReference>
<dbReference type="PANTHER" id="PTHR43873:SF1">
    <property type="entry name" value="COBYRINATE A,C-DIAMIDE SYNTHASE"/>
    <property type="match status" value="1"/>
</dbReference>
<dbReference type="RefSeq" id="WP_367183934.1">
    <property type="nucleotide sequence ID" value="NZ_JBFSHR010000004.1"/>
</dbReference>
<evidence type="ECO:0000256" key="1">
    <source>
        <dbReference type="ARBA" id="ARBA00001946"/>
    </source>
</evidence>
<dbReference type="InterPro" id="IPR029062">
    <property type="entry name" value="Class_I_gatase-like"/>
</dbReference>
<proteinExistence type="predicted"/>
<keyword evidence="2" id="KW-0436">Ligase</keyword>
<dbReference type="SUPFAM" id="SSF52317">
    <property type="entry name" value="Class I glutamine amidotransferase-like"/>
    <property type="match status" value="1"/>
</dbReference>
<dbReference type="InterPro" id="IPR011698">
    <property type="entry name" value="GATase_3"/>
</dbReference>
<organism evidence="9 10">
    <name type="scientific">Ferrimicrobium acidiphilum</name>
    <dbReference type="NCBI Taxonomy" id="121039"/>
    <lineage>
        <taxon>Bacteria</taxon>
        <taxon>Bacillati</taxon>
        <taxon>Actinomycetota</taxon>
        <taxon>Acidimicrobiia</taxon>
        <taxon>Acidimicrobiales</taxon>
        <taxon>Acidimicrobiaceae</taxon>
        <taxon>Ferrimicrobium</taxon>
    </lineage>
</organism>
<evidence type="ECO:0000259" key="7">
    <source>
        <dbReference type="Pfam" id="PF01656"/>
    </source>
</evidence>
<dbReference type="Pfam" id="PF01656">
    <property type="entry name" value="CbiA"/>
    <property type="match status" value="1"/>
</dbReference>
<evidence type="ECO:0000256" key="5">
    <source>
        <dbReference type="ARBA" id="ARBA00022842"/>
    </source>
</evidence>
<keyword evidence="3" id="KW-0547">Nucleotide-binding</keyword>
<evidence type="ECO:0000256" key="6">
    <source>
        <dbReference type="ARBA" id="ARBA00022962"/>
    </source>
</evidence>
<keyword evidence="10" id="KW-1185">Reference proteome</keyword>
<dbReference type="Proteomes" id="UP001560267">
    <property type="component" value="Unassembled WGS sequence"/>
</dbReference>
<evidence type="ECO:0000313" key="10">
    <source>
        <dbReference type="Proteomes" id="UP001560267"/>
    </source>
</evidence>
<dbReference type="PANTHER" id="PTHR43873">
    <property type="entry name" value="COBYRINATE A,C-DIAMIDE SYNTHASE"/>
    <property type="match status" value="1"/>
</dbReference>
<feature type="domain" description="CobB/CobQ-like glutamine amidotransferase" evidence="8">
    <location>
        <begin position="262"/>
        <end position="442"/>
    </location>
</feature>
<gene>
    <name evidence="9" type="ORF">AB6A68_02160</name>
</gene>
<keyword evidence="5" id="KW-0460">Magnesium</keyword>
<sequence length="467" mass="49682">MLSARGLIVAGTASGVGKTSITLGLLAALATSVRISAAKVGPDYIDPHLHAAATHRASYNIDPVLTGPLGVRASLARAARETDLVVVEGVMGLFDGTDLPDLPADTQPSASSPAGSTAQVARLTGLPVILVIDCAHLSQSTAAIALGYQKLNPEVKIVGVILNNLKSATHEALIRQAMAAIDVEILGAIPSGGLPERDSRHLGLLTAEEAPWQARQWIQALGASIRTHVELTQIITRAGRIDPHPLVAAVRMPPELVTRPVIAYSNGPAASFIYPENLDLLTEAGAEVIGFDPRHESIPPQAGLIWLHGGYPENYRAEISANAPLHQALRQAARSGLPIIAECGGHLLLGVSLEESAMSGVLPFQSTIGTRPRLGYRQVLLPAQSPLSLIDRHELPAHEFHYARSSEDGNALLLRTARESWRAGFARPSMISSYLHWHLGADSRLPASLVQIAARQRLSQLAQEPQR</sequence>
<comment type="cofactor">
    <cofactor evidence="1">
        <name>Mg(2+)</name>
        <dbReference type="ChEBI" id="CHEBI:18420"/>
    </cofactor>
</comment>
<reference evidence="9 10" key="1">
    <citation type="submission" date="2024-07" db="EMBL/GenBank/DDBJ databases">
        <title>Draft Genome Sequence of Ferrimicrobium acidiphilum Strain YE2023, Isolated from a Pulp of Bioleach Reactor.</title>
        <authorList>
            <person name="Elkina Y.A."/>
            <person name="Bulaeva A.G."/>
            <person name="Beletsky A.V."/>
            <person name="Mardanov A.V."/>
        </authorList>
    </citation>
    <scope>NUCLEOTIDE SEQUENCE [LARGE SCALE GENOMIC DNA]</scope>
    <source>
        <strain evidence="9 10">YE2023</strain>
    </source>
</reference>
<dbReference type="InterPro" id="IPR027417">
    <property type="entry name" value="P-loop_NTPase"/>
</dbReference>
<dbReference type="NCBIfam" id="NF002204">
    <property type="entry name" value="PRK01077.1"/>
    <property type="match status" value="1"/>
</dbReference>
<evidence type="ECO:0000259" key="8">
    <source>
        <dbReference type="Pfam" id="PF07685"/>
    </source>
</evidence>
<feature type="domain" description="CobQ/CobB/MinD/ParA nucleotide binding" evidence="7">
    <location>
        <begin position="7"/>
        <end position="191"/>
    </location>
</feature>
<dbReference type="EMBL" id="JBFSHR010000004">
    <property type="protein sequence ID" value="MEX6428642.1"/>
    <property type="molecule type" value="Genomic_DNA"/>
</dbReference>
<keyword evidence="4" id="KW-0067">ATP-binding</keyword>
<accession>A0ABV3XZB7</accession>
<dbReference type="InterPro" id="IPR004484">
    <property type="entry name" value="CbiA/CobB_synth"/>
</dbReference>
<keyword evidence="6" id="KW-0315">Glutamine amidotransferase</keyword>
<comment type="caution">
    <text evidence="9">The sequence shown here is derived from an EMBL/GenBank/DDBJ whole genome shotgun (WGS) entry which is preliminary data.</text>
</comment>
<dbReference type="Gene3D" id="3.40.50.880">
    <property type="match status" value="1"/>
</dbReference>
<evidence type="ECO:0000313" key="9">
    <source>
        <dbReference type="EMBL" id="MEX6428642.1"/>
    </source>
</evidence>
<name>A0ABV3XZB7_9ACTN</name>
<protein>
    <submittedName>
        <fullName evidence="9">Cobyrinate a,c-diamide synthase</fullName>
    </submittedName>
</protein>